<dbReference type="Pfam" id="PF07727">
    <property type="entry name" value="RVT_2"/>
    <property type="match status" value="1"/>
</dbReference>
<dbReference type="PANTHER" id="PTHR11439:SF524">
    <property type="entry name" value="RNA-DIRECTED DNA POLYMERASE, PROTEIN KINASE RLK-PELLE-DLSV FAMILY"/>
    <property type="match status" value="1"/>
</dbReference>
<dbReference type="AlphaFoldDB" id="A0AAD8VYE2"/>
<dbReference type="PANTHER" id="PTHR11439">
    <property type="entry name" value="GAG-POL-RELATED RETROTRANSPOSON"/>
    <property type="match status" value="1"/>
</dbReference>
<feature type="region of interest" description="Disordered" evidence="1">
    <location>
        <begin position="433"/>
        <end position="460"/>
    </location>
</feature>
<dbReference type="Proteomes" id="UP001231189">
    <property type="component" value="Unassembled WGS sequence"/>
</dbReference>
<dbReference type="InterPro" id="IPR013103">
    <property type="entry name" value="RVT_2"/>
</dbReference>
<keyword evidence="4" id="KW-1185">Reference proteome</keyword>
<gene>
    <name evidence="3" type="ORF">QYE76_001244</name>
</gene>
<feature type="domain" description="Reverse transcriptase Ty1/copia-type" evidence="2">
    <location>
        <begin position="70"/>
        <end position="232"/>
    </location>
</feature>
<dbReference type="InterPro" id="IPR043502">
    <property type="entry name" value="DNA/RNA_pol_sf"/>
</dbReference>
<evidence type="ECO:0000313" key="4">
    <source>
        <dbReference type="Proteomes" id="UP001231189"/>
    </source>
</evidence>
<comment type="caution">
    <text evidence="3">The sequence shown here is derived from an EMBL/GenBank/DDBJ whole genome shotgun (WGS) entry which is preliminary data.</text>
</comment>
<sequence>MSMSTRLSSTTPLGHSFLALRGPTSSRQVDLPSKFHSDGTLARNKARWVVREYSQRPGIDYEETFSPLLAQLDVKNAFLHGSLDEVVYCRSPLGLLMPLARPRRRLHKSLYGLKQAPRAWYHRFASYIATLGFVASATDTSLFVLHSAADTAYLLLYVDDIIVTASSTSLLEGLLARLHSEFAMTDLGDLHYFLGMKVSRSSAGLFLSQRQYALDILQRAGMSDCHPSPTPVDTSSKLSASDGELLPDATDYRSIVGGLQYLTLTRPDLSYALHASSSTALVAYSDARAGCPDSRRSTSGYCVYFGDSLISWSSKRQTTVSRSSAEAEYRAVAHAVAECCWLRQLLQELHRPLSSATVVYCDNVSAIYMSSNPVQHKRTKHIEIDIHFVREKVSLGEVRVLHVPSSHQFADVMTKGLPSQLFLDFRCEASPKTLLHLPPQPSRRRRRRPPRRRRRASFSNPRAVVVPRARVVMLSVSNGSNSFAYNPWTGVTATPPYAPAFTAMPPPYAPAYHVAPPPYAPQQPRPP</sequence>
<proteinExistence type="predicted"/>
<protein>
    <recommendedName>
        <fullName evidence="2">Reverse transcriptase Ty1/copia-type domain-containing protein</fullName>
    </recommendedName>
</protein>
<name>A0AAD8VYE2_LOLMU</name>
<reference evidence="3" key="1">
    <citation type="submission" date="2023-07" db="EMBL/GenBank/DDBJ databases">
        <title>A chromosome-level genome assembly of Lolium multiflorum.</title>
        <authorList>
            <person name="Chen Y."/>
            <person name="Copetti D."/>
            <person name="Kolliker R."/>
            <person name="Studer B."/>
        </authorList>
    </citation>
    <scope>NUCLEOTIDE SEQUENCE</scope>
    <source>
        <strain evidence="3">02402/16</strain>
        <tissue evidence="3">Leaf</tissue>
    </source>
</reference>
<dbReference type="EMBL" id="JAUUTY010000005">
    <property type="protein sequence ID" value="KAK1626929.1"/>
    <property type="molecule type" value="Genomic_DNA"/>
</dbReference>
<dbReference type="SUPFAM" id="SSF56672">
    <property type="entry name" value="DNA/RNA polymerases"/>
    <property type="match status" value="1"/>
</dbReference>
<dbReference type="CDD" id="cd09272">
    <property type="entry name" value="RNase_HI_RT_Ty1"/>
    <property type="match status" value="1"/>
</dbReference>
<organism evidence="3 4">
    <name type="scientific">Lolium multiflorum</name>
    <name type="common">Italian ryegrass</name>
    <name type="synonym">Lolium perenne subsp. multiflorum</name>
    <dbReference type="NCBI Taxonomy" id="4521"/>
    <lineage>
        <taxon>Eukaryota</taxon>
        <taxon>Viridiplantae</taxon>
        <taxon>Streptophyta</taxon>
        <taxon>Embryophyta</taxon>
        <taxon>Tracheophyta</taxon>
        <taxon>Spermatophyta</taxon>
        <taxon>Magnoliopsida</taxon>
        <taxon>Liliopsida</taxon>
        <taxon>Poales</taxon>
        <taxon>Poaceae</taxon>
        <taxon>BOP clade</taxon>
        <taxon>Pooideae</taxon>
        <taxon>Poodae</taxon>
        <taxon>Poeae</taxon>
        <taxon>Poeae Chloroplast Group 2 (Poeae type)</taxon>
        <taxon>Loliodinae</taxon>
        <taxon>Loliinae</taxon>
        <taxon>Lolium</taxon>
    </lineage>
</organism>
<evidence type="ECO:0000259" key="2">
    <source>
        <dbReference type="Pfam" id="PF07727"/>
    </source>
</evidence>
<accession>A0AAD8VYE2</accession>
<feature type="compositionally biased region" description="Basic residues" evidence="1">
    <location>
        <begin position="442"/>
        <end position="456"/>
    </location>
</feature>
<evidence type="ECO:0000256" key="1">
    <source>
        <dbReference type="SAM" id="MobiDB-lite"/>
    </source>
</evidence>
<evidence type="ECO:0000313" key="3">
    <source>
        <dbReference type="EMBL" id="KAK1626929.1"/>
    </source>
</evidence>